<name>A0A7W8X8N0_9HYPH</name>
<feature type="region of interest" description="Disordered" evidence="1">
    <location>
        <begin position="140"/>
        <end position="191"/>
    </location>
</feature>
<evidence type="ECO:0000313" key="4">
    <source>
        <dbReference type="Proteomes" id="UP000585507"/>
    </source>
</evidence>
<feature type="domain" description="NADP-dependent oxidoreductase" evidence="2">
    <location>
        <begin position="21"/>
        <end position="140"/>
    </location>
</feature>
<keyword evidence="4" id="KW-1185">Reference proteome</keyword>
<evidence type="ECO:0000313" key="3">
    <source>
        <dbReference type="EMBL" id="MBB5537485.1"/>
    </source>
</evidence>
<dbReference type="Gene3D" id="3.20.20.100">
    <property type="entry name" value="NADP-dependent oxidoreductase domain"/>
    <property type="match status" value="1"/>
</dbReference>
<accession>A0A7W8X8N0</accession>
<evidence type="ECO:0000256" key="1">
    <source>
        <dbReference type="SAM" id="MobiDB-lite"/>
    </source>
</evidence>
<dbReference type="InterPro" id="IPR053135">
    <property type="entry name" value="AKR2_Oxidoreductase"/>
</dbReference>
<dbReference type="InterPro" id="IPR036812">
    <property type="entry name" value="NAD(P)_OxRdtase_dom_sf"/>
</dbReference>
<dbReference type="EMBL" id="JACHBK010000009">
    <property type="protein sequence ID" value="MBB5537485.1"/>
    <property type="molecule type" value="Genomic_DNA"/>
</dbReference>
<sequence>MLTKIKPTDITLWDGRAIPRLGMGCWAIGGPFYAGDVPLGWGDVDDAESIRAIHRAIDLGIRFFDTASNYGAGHSEEVLGTALEEHPDIVVATKFGFATDYATKQATGAFASPDFIRASLETSLKRLGRERIDLLQFHLNNSTPSKPMKSSTRSTPCALKARSRPMAGARIGRNAPPASPIAKASFPSSTR</sequence>
<dbReference type="Proteomes" id="UP000585507">
    <property type="component" value="Unassembled WGS sequence"/>
</dbReference>
<dbReference type="PANTHER" id="PTHR43312:SF1">
    <property type="entry name" value="NADP-DEPENDENT OXIDOREDUCTASE DOMAIN-CONTAINING PROTEIN"/>
    <property type="match status" value="1"/>
</dbReference>
<feature type="compositionally biased region" description="Polar residues" evidence="1">
    <location>
        <begin position="140"/>
        <end position="155"/>
    </location>
</feature>
<dbReference type="AlphaFoldDB" id="A0A7W8X8N0"/>
<dbReference type="Pfam" id="PF00248">
    <property type="entry name" value="Aldo_ket_red"/>
    <property type="match status" value="1"/>
</dbReference>
<protein>
    <submittedName>
        <fullName evidence="3">Aryl-alcohol dehydrogenase-like predicted oxidoreductase</fullName>
    </submittedName>
</protein>
<proteinExistence type="predicted"/>
<reference evidence="3 4" key="1">
    <citation type="submission" date="2020-08" db="EMBL/GenBank/DDBJ databases">
        <title>Genomic Encyclopedia of Type Strains, Phase IV (KMG-V): Genome sequencing to study the core and pangenomes of soil and plant-associated prokaryotes.</title>
        <authorList>
            <person name="Whitman W."/>
        </authorList>
    </citation>
    <scope>NUCLEOTIDE SEQUENCE [LARGE SCALE GENOMIC DNA]</scope>
    <source>
        <strain evidence="3 4">SEMIA 4084</strain>
    </source>
</reference>
<gene>
    <name evidence="3" type="ORF">GGD55_004201</name>
</gene>
<evidence type="ECO:0000259" key="2">
    <source>
        <dbReference type="Pfam" id="PF00248"/>
    </source>
</evidence>
<dbReference type="InterPro" id="IPR023210">
    <property type="entry name" value="NADP_OxRdtase_dom"/>
</dbReference>
<organism evidence="3 4">
    <name type="scientific">Rhizobium giardinii</name>
    <dbReference type="NCBI Taxonomy" id="56731"/>
    <lineage>
        <taxon>Bacteria</taxon>
        <taxon>Pseudomonadati</taxon>
        <taxon>Pseudomonadota</taxon>
        <taxon>Alphaproteobacteria</taxon>
        <taxon>Hyphomicrobiales</taxon>
        <taxon>Rhizobiaceae</taxon>
        <taxon>Rhizobium/Agrobacterium group</taxon>
        <taxon>Rhizobium</taxon>
    </lineage>
</organism>
<dbReference type="SUPFAM" id="SSF51430">
    <property type="entry name" value="NAD(P)-linked oxidoreductase"/>
    <property type="match status" value="1"/>
</dbReference>
<comment type="caution">
    <text evidence="3">The sequence shown here is derived from an EMBL/GenBank/DDBJ whole genome shotgun (WGS) entry which is preliminary data.</text>
</comment>
<dbReference type="PANTHER" id="PTHR43312">
    <property type="entry name" value="D-THREO-ALDOSE 1-DEHYDROGENASE"/>
    <property type="match status" value="1"/>
</dbReference>